<feature type="compositionally biased region" description="Gly residues" evidence="1">
    <location>
        <begin position="9"/>
        <end position="21"/>
    </location>
</feature>
<accession>A0ABN9WDK0</accession>
<feature type="region of interest" description="Disordered" evidence="1">
    <location>
        <begin position="49"/>
        <end position="79"/>
    </location>
</feature>
<protein>
    <submittedName>
        <fullName evidence="2">Uncharacterized protein</fullName>
    </submittedName>
</protein>
<organism evidence="2 3">
    <name type="scientific">Prorocentrum cordatum</name>
    <dbReference type="NCBI Taxonomy" id="2364126"/>
    <lineage>
        <taxon>Eukaryota</taxon>
        <taxon>Sar</taxon>
        <taxon>Alveolata</taxon>
        <taxon>Dinophyceae</taxon>
        <taxon>Prorocentrales</taxon>
        <taxon>Prorocentraceae</taxon>
        <taxon>Prorocentrum</taxon>
    </lineage>
</organism>
<name>A0ABN9WDK0_9DINO</name>
<gene>
    <name evidence="2" type="ORF">PCOR1329_LOCUS65285</name>
</gene>
<dbReference type="Proteomes" id="UP001189429">
    <property type="component" value="Unassembled WGS sequence"/>
</dbReference>
<proteinExistence type="predicted"/>
<sequence length="279" mass="29491">MRGRRGRRGGGGGGGGGGGRAPPGFARTARADRLTPPQMELWLKRESHDVGGHGPRAPPLAGVPKNASGGPEGNGALRETSGDLATRLAAVSRHALAEWPVARCHVGLLGDCAPAADGGLEGNQGRTIITGPPTEVPSPGPQGAPRALEEPSRAPLRQPSLPPHVSPPPLRALLRYRRAPGMSCAHMNWKPPPSRVQVCHHAPVPLPPKVRGGGSQRLHPRRLDARHGLRRVGGVGRAWGRARADRALPRCQLRQRRLPVLCRVEGCDWSPSQKLSRGG</sequence>
<comment type="caution">
    <text evidence="2">The sequence shown here is derived from an EMBL/GenBank/DDBJ whole genome shotgun (WGS) entry which is preliminary data.</text>
</comment>
<reference evidence="2" key="1">
    <citation type="submission" date="2023-10" db="EMBL/GenBank/DDBJ databases">
        <authorList>
            <person name="Chen Y."/>
            <person name="Shah S."/>
            <person name="Dougan E. K."/>
            <person name="Thang M."/>
            <person name="Chan C."/>
        </authorList>
    </citation>
    <scope>NUCLEOTIDE SEQUENCE [LARGE SCALE GENOMIC DNA]</scope>
</reference>
<evidence type="ECO:0000256" key="1">
    <source>
        <dbReference type="SAM" id="MobiDB-lite"/>
    </source>
</evidence>
<evidence type="ECO:0000313" key="2">
    <source>
        <dbReference type="EMBL" id="CAK0882906.1"/>
    </source>
</evidence>
<feature type="region of interest" description="Disordered" evidence="1">
    <location>
        <begin position="1"/>
        <end position="36"/>
    </location>
</feature>
<evidence type="ECO:0000313" key="3">
    <source>
        <dbReference type="Proteomes" id="UP001189429"/>
    </source>
</evidence>
<feature type="region of interest" description="Disordered" evidence="1">
    <location>
        <begin position="130"/>
        <end position="168"/>
    </location>
</feature>
<keyword evidence="3" id="KW-1185">Reference proteome</keyword>
<dbReference type="EMBL" id="CAUYUJ010018353">
    <property type="protein sequence ID" value="CAK0882906.1"/>
    <property type="molecule type" value="Genomic_DNA"/>
</dbReference>